<proteinExistence type="inferred from homology"/>
<dbReference type="NCBIfam" id="NF002073">
    <property type="entry name" value="PRK00913.1-2"/>
    <property type="match status" value="1"/>
</dbReference>
<dbReference type="InterPro" id="IPR043472">
    <property type="entry name" value="Macro_dom-like"/>
</dbReference>
<evidence type="ECO:0000256" key="2">
    <source>
        <dbReference type="ARBA" id="ARBA00009528"/>
    </source>
</evidence>
<dbReference type="AlphaFoldDB" id="T0ZR55"/>
<dbReference type="CDD" id="cd00433">
    <property type="entry name" value="Peptidase_M17"/>
    <property type="match status" value="1"/>
</dbReference>
<gene>
    <name evidence="8" type="ORF">B1B_18230</name>
</gene>
<dbReference type="GO" id="GO:0070006">
    <property type="term" value="F:metalloaminopeptidase activity"/>
    <property type="evidence" value="ECO:0007669"/>
    <property type="project" value="InterPro"/>
</dbReference>
<evidence type="ECO:0000256" key="4">
    <source>
        <dbReference type="ARBA" id="ARBA00022438"/>
    </source>
</evidence>
<keyword evidence="5" id="KW-0645">Protease</keyword>
<comment type="caution">
    <text evidence="8">The sequence shown here is derived from an EMBL/GenBank/DDBJ whole genome shotgun (WGS) entry which is preliminary data.</text>
</comment>
<dbReference type="PANTHER" id="PTHR11963:SF23">
    <property type="entry name" value="CYTOSOL AMINOPEPTIDASE"/>
    <property type="match status" value="1"/>
</dbReference>
<protein>
    <recommendedName>
        <fullName evidence="3">leucyl aminopeptidase</fullName>
        <ecNumber evidence="3">3.4.11.1</ecNumber>
    </recommendedName>
</protein>
<dbReference type="GO" id="GO:0006508">
    <property type="term" value="P:proteolysis"/>
    <property type="evidence" value="ECO:0007669"/>
    <property type="project" value="UniProtKB-KW"/>
</dbReference>
<evidence type="ECO:0000256" key="1">
    <source>
        <dbReference type="ARBA" id="ARBA00000135"/>
    </source>
</evidence>
<dbReference type="PANTHER" id="PTHR11963">
    <property type="entry name" value="LEUCINE AMINOPEPTIDASE-RELATED"/>
    <property type="match status" value="1"/>
</dbReference>
<accession>T0ZR55</accession>
<dbReference type="SUPFAM" id="SSF52949">
    <property type="entry name" value="Macro domain-like"/>
    <property type="match status" value="1"/>
</dbReference>
<evidence type="ECO:0000313" key="8">
    <source>
        <dbReference type="EMBL" id="EQD31219.1"/>
    </source>
</evidence>
<dbReference type="Gene3D" id="3.40.630.10">
    <property type="entry name" value="Zn peptidases"/>
    <property type="match status" value="1"/>
</dbReference>
<dbReference type="PRINTS" id="PR00481">
    <property type="entry name" value="LAMNOPPTDASE"/>
</dbReference>
<dbReference type="InterPro" id="IPR011356">
    <property type="entry name" value="Leucine_aapep/pepB"/>
</dbReference>
<dbReference type="EMBL" id="AUZY01012194">
    <property type="protein sequence ID" value="EQD31219.1"/>
    <property type="molecule type" value="Genomic_DNA"/>
</dbReference>
<evidence type="ECO:0000256" key="3">
    <source>
        <dbReference type="ARBA" id="ARBA00012565"/>
    </source>
</evidence>
<dbReference type="HAMAP" id="MF_00181">
    <property type="entry name" value="Cytosol_peptidase_M17"/>
    <property type="match status" value="1"/>
</dbReference>
<evidence type="ECO:0000256" key="5">
    <source>
        <dbReference type="ARBA" id="ARBA00022670"/>
    </source>
</evidence>
<dbReference type="SUPFAM" id="SSF53187">
    <property type="entry name" value="Zn-dependent exopeptidases"/>
    <property type="match status" value="1"/>
</dbReference>
<comment type="similarity">
    <text evidence="2">Belongs to the peptidase M17 family.</text>
</comment>
<dbReference type="Gene3D" id="3.40.220.10">
    <property type="entry name" value="Leucine Aminopeptidase, subunit E, domain 1"/>
    <property type="match status" value="1"/>
</dbReference>
<dbReference type="Pfam" id="PF00883">
    <property type="entry name" value="Peptidase_M17"/>
    <property type="match status" value="1"/>
</dbReference>
<dbReference type="Pfam" id="PF02789">
    <property type="entry name" value="Peptidase_M17_N"/>
    <property type="match status" value="1"/>
</dbReference>
<evidence type="ECO:0000259" key="7">
    <source>
        <dbReference type="PROSITE" id="PS00631"/>
    </source>
</evidence>
<feature type="domain" description="Cytosol aminopeptidase" evidence="7">
    <location>
        <begin position="352"/>
        <end position="359"/>
    </location>
</feature>
<organism evidence="8">
    <name type="scientific">mine drainage metagenome</name>
    <dbReference type="NCBI Taxonomy" id="410659"/>
    <lineage>
        <taxon>unclassified sequences</taxon>
        <taxon>metagenomes</taxon>
        <taxon>ecological metagenomes</taxon>
    </lineage>
</organism>
<reference evidence="8" key="2">
    <citation type="journal article" date="2014" name="ISME J.">
        <title>Microbial stratification in low pH oxic and suboxic macroscopic growths along an acid mine drainage.</title>
        <authorList>
            <person name="Mendez-Garcia C."/>
            <person name="Mesa V."/>
            <person name="Sprenger R.R."/>
            <person name="Richter M."/>
            <person name="Diez M.S."/>
            <person name="Solano J."/>
            <person name="Bargiela R."/>
            <person name="Golyshina O.V."/>
            <person name="Manteca A."/>
            <person name="Ramos J.L."/>
            <person name="Gallego J.R."/>
            <person name="Llorente I."/>
            <person name="Martins Dos Santos V.A."/>
            <person name="Jensen O.N."/>
            <person name="Pelaez A.I."/>
            <person name="Sanchez J."/>
            <person name="Ferrer M."/>
        </authorList>
    </citation>
    <scope>NUCLEOTIDE SEQUENCE</scope>
</reference>
<sequence length="509" mass="53723">MKLEAVRAEAWDLEDVEAVVVGLTERSGPEPALPRSLGPDDEKVGGYLKRAVARGEIRGKRGELHVVPLPGLDRRLIVAGLGPDRSLDAEELRRVAGSVVRQARGRRLRSLAFRLPLFTQGRVDPADAASAMAEGCRLALYEFTRFKPTETPGTVERVVLALGPEQGRLLARVRGNLETAEKLSEAVVWARDIGNLPANVASPAFLAEQARAMGKEFGLKVTVYDEQQLAEMGCGGLLAVGGGSSTHPPRMVVVEYPGQGGARSRTVGVVGKGITFDSGGISIKPAIHMSDMKFDKSGAVAVLGILRAAAALKVRPRVIGVLCCAENVPSGSSYRPGDVVRTFGGKTIEVLNTDAEGRVVLSDGLSWVNATHHPDFIIDLATLTGACVTALGFDSAGLFATDDGLARALLASGEATGERLWRMPLRPVHHEMVRSDVADVKNSLEAPPAGAITAAAFLHTFVGDTPWAHLDIAGTAYVGSGAARFAPSYASSGFVGFGIRLLADYLKGL</sequence>
<keyword evidence="6" id="KW-0378">Hydrolase</keyword>
<dbReference type="InterPro" id="IPR000819">
    <property type="entry name" value="Peptidase_M17_C"/>
</dbReference>
<dbReference type="EC" id="3.4.11.1" evidence="3"/>
<reference evidence="8" key="1">
    <citation type="submission" date="2013-08" db="EMBL/GenBank/DDBJ databases">
        <authorList>
            <person name="Mendez C."/>
            <person name="Richter M."/>
            <person name="Ferrer M."/>
            <person name="Sanchez J."/>
        </authorList>
    </citation>
    <scope>NUCLEOTIDE SEQUENCE</scope>
</reference>
<dbReference type="InterPro" id="IPR008283">
    <property type="entry name" value="Peptidase_M17_N"/>
</dbReference>
<name>T0ZR55_9ZZZZ</name>
<dbReference type="PROSITE" id="PS00631">
    <property type="entry name" value="CYTOSOL_AP"/>
    <property type="match status" value="1"/>
</dbReference>
<dbReference type="GO" id="GO:0005737">
    <property type="term" value="C:cytoplasm"/>
    <property type="evidence" value="ECO:0007669"/>
    <property type="project" value="InterPro"/>
</dbReference>
<evidence type="ECO:0000256" key="6">
    <source>
        <dbReference type="ARBA" id="ARBA00022801"/>
    </source>
</evidence>
<dbReference type="GO" id="GO:0030145">
    <property type="term" value="F:manganese ion binding"/>
    <property type="evidence" value="ECO:0007669"/>
    <property type="project" value="InterPro"/>
</dbReference>
<dbReference type="InterPro" id="IPR023042">
    <property type="entry name" value="Peptidase_M17_leu_NH2_pept"/>
</dbReference>
<comment type="catalytic activity">
    <reaction evidence="1">
        <text>Release of an N-terminal amino acid, Xaa-|-Yaa-, in which Xaa is preferably Leu, but may be other amino acids including Pro although not Arg or Lys, and Yaa may be Pro. Amino acid amides and methyl esters are also readily hydrolyzed, but rates on arylamides are exceedingly low.</text>
        <dbReference type="EC" id="3.4.11.1"/>
    </reaction>
</comment>
<keyword evidence="4 8" id="KW-0031">Aminopeptidase</keyword>